<comment type="caution">
    <text evidence="5">The sequence shown here is derived from an EMBL/GenBank/DDBJ whole genome shotgun (WGS) entry which is preliminary data.</text>
</comment>
<feature type="domain" description="4Fe-4S ferredoxin-type" evidence="4">
    <location>
        <begin position="116"/>
        <end position="145"/>
    </location>
</feature>
<evidence type="ECO:0000313" key="5">
    <source>
        <dbReference type="EMBL" id="GAE88235.1"/>
    </source>
</evidence>
<gene>
    <name evidence="5" type="ORF">JCM21531_1666</name>
</gene>
<dbReference type="SMART" id="SM00928">
    <property type="entry name" value="NADH_4Fe-4S"/>
    <property type="match status" value="1"/>
</dbReference>
<dbReference type="AlphaFoldDB" id="W4V447"/>
<accession>W4V447</accession>
<dbReference type="EMBL" id="BAVR01000015">
    <property type="protein sequence ID" value="GAE88235.1"/>
    <property type="molecule type" value="Genomic_DNA"/>
</dbReference>
<keyword evidence="5" id="KW-0371">Homeobox</keyword>
<dbReference type="STRING" id="1294263.JCM21531_1666"/>
<keyword evidence="3" id="KW-0411">Iron-sulfur</keyword>
<dbReference type="Gene3D" id="1.20.1440.230">
    <property type="entry name" value="NADH-ubiquinone oxidoreductase 51kDa subunit, iron-sulphur binding domain"/>
    <property type="match status" value="1"/>
</dbReference>
<dbReference type="PROSITE" id="PS51379">
    <property type="entry name" value="4FE4S_FER_2"/>
    <property type="match status" value="2"/>
</dbReference>
<keyword evidence="1" id="KW-0479">Metal-binding</keyword>
<sequence>MGSGGLIVMDEDTCMVDIAKFFLEFTVDESCGKCPPCRIGTKRMYEILERITEGKGEEGDIEKLEILAKNIKAAALCGLGQTAPNPILSTLRYFRDEYIEHVRDKKCSAGVCKSLMHFEIDAEKCKCCGICAKQCPVGAISGEKKVPYVIDQNKCIKCGVCVEKCPFKVISKKA</sequence>
<dbReference type="PROSITE" id="PS00645">
    <property type="entry name" value="COMPLEX1_51K_2"/>
    <property type="match status" value="1"/>
</dbReference>
<dbReference type="InterPro" id="IPR017896">
    <property type="entry name" value="4Fe4S_Fe-S-bd"/>
</dbReference>
<dbReference type="FunFam" id="1.20.1440.230:FF:000001">
    <property type="entry name" value="Mitochondrial NADH dehydrogenase flavoprotein 1"/>
    <property type="match status" value="1"/>
</dbReference>
<dbReference type="GO" id="GO:0010181">
    <property type="term" value="F:FMN binding"/>
    <property type="evidence" value="ECO:0007669"/>
    <property type="project" value="InterPro"/>
</dbReference>
<proteinExistence type="predicted"/>
<name>W4V447_9FIRM</name>
<dbReference type="Gene3D" id="3.30.70.20">
    <property type="match status" value="1"/>
</dbReference>
<dbReference type="SUPFAM" id="SSF54862">
    <property type="entry name" value="4Fe-4S ferredoxins"/>
    <property type="match status" value="1"/>
</dbReference>
<reference evidence="5" key="1">
    <citation type="journal article" date="2014" name="Genome Announc.">
        <title>Draft Genome Sequence of Clostridium straminisolvens Strain JCM 21531T, Isolated from a Cellulose-Degrading Bacterial Community.</title>
        <authorList>
            <person name="Yuki M."/>
            <person name="Oshima K."/>
            <person name="Suda W."/>
            <person name="Sakamoto M."/>
            <person name="Kitamura K."/>
            <person name="Iida T."/>
            <person name="Hattori M."/>
            <person name="Ohkuma M."/>
        </authorList>
    </citation>
    <scope>NUCLEOTIDE SEQUENCE [LARGE SCALE GENOMIC DNA]</scope>
    <source>
        <strain evidence="5">JCM 21531</strain>
    </source>
</reference>
<protein>
    <submittedName>
        <fullName evidence="5">NAD-reducing hydrogenase subunit HoxF</fullName>
    </submittedName>
</protein>
<dbReference type="InterPro" id="IPR037207">
    <property type="entry name" value="Nuop51_4Fe4S-bd_sf"/>
</dbReference>
<evidence type="ECO:0000259" key="4">
    <source>
        <dbReference type="PROSITE" id="PS51379"/>
    </source>
</evidence>
<dbReference type="Pfam" id="PF00037">
    <property type="entry name" value="Fer4"/>
    <property type="match status" value="2"/>
</dbReference>
<evidence type="ECO:0000256" key="3">
    <source>
        <dbReference type="ARBA" id="ARBA00023014"/>
    </source>
</evidence>
<dbReference type="PROSITE" id="PS00198">
    <property type="entry name" value="4FE4S_FER_1"/>
    <property type="match status" value="2"/>
</dbReference>
<evidence type="ECO:0000313" key="6">
    <source>
        <dbReference type="Proteomes" id="UP000019109"/>
    </source>
</evidence>
<dbReference type="GO" id="GO:0051539">
    <property type="term" value="F:4 iron, 4 sulfur cluster binding"/>
    <property type="evidence" value="ECO:0007669"/>
    <property type="project" value="InterPro"/>
</dbReference>
<dbReference type="Proteomes" id="UP000019109">
    <property type="component" value="Unassembled WGS sequence"/>
</dbReference>
<dbReference type="SUPFAM" id="SSF140490">
    <property type="entry name" value="Nqo1C-terminal domain-like"/>
    <property type="match status" value="1"/>
</dbReference>
<keyword evidence="6" id="KW-1185">Reference proteome</keyword>
<dbReference type="InterPro" id="IPR017900">
    <property type="entry name" value="4Fe4S_Fe_S_CS"/>
</dbReference>
<organism evidence="5 6">
    <name type="scientific">Acetivibrio straminisolvens JCM 21531</name>
    <dbReference type="NCBI Taxonomy" id="1294263"/>
    <lineage>
        <taxon>Bacteria</taxon>
        <taxon>Bacillati</taxon>
        <taxon>Bacillota</taxon>
        <taxon>Clostridia</taxon>
        <taxon>Eubacteriales</taxon>
        <taxon>Oscillospiraceae</taxon>
        <taxon>Acetivibrio</taxon>
    </lineage>
</organism>
<dbReference type="InterPro" id="IPR001949">
    <property type="entry name" value="NADH-UbQ_OxRdtase_51kDa_CS"/>
</dbReference>
<dbReference type="GO" id="GO:0008137">
    <property type="term" value="F:NADH dehydrogenase (ubiquinone) activity"/>
    <property type="evidence" value="ECO:0007669"/>
    <property type="project" value="InterPro"/>
</dbReference>
<dbReference type="GO" id="GO:0046872">
    <property type="term" value="F:metal ion binding"/>
    <property type="evidence" value="ECO:0007669"/>
    <property type="project" value="UniProtKB-KW"/>
</dbReference>
<dbReference type="Pfam" id="PF10589">
    <property type="entry name" value="NADH_4Fe-4S"/>
    <property type="match status" value="1"/>
</dbReference>
<dbReference type="GO" id="GO:0003677">
    <property type="term" value="F:DNA binding"/>
    <property type="evidence" value="ECO:0007669"/>
    <property type="project" value="UniProtKB-KW"/>
</dbReference>
<feature type="domain" description="4Fe-4S ferredoxin-type" evidence="4">
    <location>
        <begin position="146"/>
        <end position="174"/>
    </location>
</feature>
<dbReference type="PANTHER" id="PTHR43578:SF3">
    <property type="entry name" value="NADH-QUINONE OXIDOREDUCTASE SUBUNIT F"/>
    <property type="match status" value="1"/>
</dbReference>
<keyword evidence="2" id="KW-0408">Iron</keyword>
<dbReference type="PANTHER" id="PTHR43578">
    <property type="entry name" value="NADH-QUINONE OXIDOREDUCTASE SUBUNIT F"/>
    <property type="match status" value="1"/>
</dbReference>
<evidence type="ECO:0000256" key="2">
    <source>
        <dbReference type="ARBA" id="ARBA00023004"/>
    </source>
</evidence>
<dbReference type="InterPro" id="IPR019575">
    <property type="entry name" value="Nuop51_4Fe4S-bd"/>
</dbReference>
<evidence type="ECO:0000256" key="1">
    <source>
        <dbReference type="ARBA" id="ARBA00022723"/>
    </source>
</evidence>